<evidence type="ECO:0000313" key="3">
    <source>
        <dbReference type="Proteomes" id="UP000199559"/>
    </source>
</evidence>
<dbReference type="Proteomes" id="UP000199559">
    <property type="component" value="Unassembled WGS sequence"/>
</dbReference>
<keyword evidence="1" id="KW-0812">Transmembrane</keyword>
<organism evidence="2 3">
    <name type="scientific">Olleya namhaensis</name>
    <dbReference type="NCBI Taxonomy" id="1144750"/>
    <lineage>
        <taxon>Bacteria</taxon>
        <taxon>Pseudomonadati</taxon>
        <taxon>Bacteroidota</taxon>
        <taxon>Flavobacteriia</taxon>
        <taxon>Flavobacteriales</taxon>
        <taxon>Flavobacteriaceae</taxon>
    </lineage>
</organism>
<name>A0A1I3RXI0_9FLAO</name>
<reference evidence="3" key="1">
    <citation type="submission" date="2016-10" db="EMBL/GenBank/DDBJ databases">
        <authorList>
            <person name="Varghese N."/>
            <person name="Submissions S."/>
        </authorList>
    </citation>
    <scope>NUCLEOTIDE SEQUENCE [LARGE SCALE GENOMIC DNA]</scope>
    <source>
        <strain evidence="3">DSM 28881</strain>
    </source>
</reference>
<evidence type="ECO:0000256" key="1">
    <source>
        <dbReference type="SAM" id="Phobius"/>
    </source>
</evidence>
<proteinExistence type="predicted"/>
<dbReference type="AlphaFoldDB" id="A0A1I3RXI0"/>
<feature type="transmembrane region" description="Helical" evidence="1">
    <location>
        <begin position="37"/>
        <end position="58"/>
    </location>
</feature>
<sequence>METSQPKKTWSLQDNKRTKDQRNLFKATGKTKKNKNVMYLFSVIGVLLVVSFLLPMLYDQEVTVCITDTFCLNSAHHVILYPLYIFCTIVILLLAIYGAYVIGKKIGDRFKV</sequence>
<gene>
    <name evidence="2" type="ORF">SAMN05443431_108165</name>
</gene>
<evidence type="ECO:0000313" key="2">
    <source>
        <dbReference type="EMBL" id="SFJ49976.1"/>
    </source>
</evidence>
<protein>
    <submittedName>
        <fullName evidence="2">Uncharacterized protein</fullName>
    </submittedName>
</protein>
<dbReference type="STRING" id="1144750.SAMN05443431_108165"/>
<keyword evidence="1" id="KW-1133">Transmembrane helix</keyword>
<accession>A0A1I3RXI0</accession>
<feature type="transmembrane region" description="Helical" evidence="1">
    <location>
        <begin position="78"/>
        <end position="102"/>
    </location>
</feature>
<dbReference type="RefSeq" id="WP_090841489.1">
    <property type="nucleotide sequence ID" value="NZ_CANKYB010000015.1"/>
</dbReference>
<keyword evidence="1" id="KW-0472">Membrane</keyword>
<keyword evidence="3" id="KW-1185">Reference proteome</keyword>
<dbReference type="EMBL" id="FORM01000008">
    <property type="protein sequence ID" value="SFJ49976.1"/>
    <property type="molecule type" value="Genomic_DNA"/>
</dbReference>